<dbReference type="AlphaFoldDB" id="A0A6L9L8E8"/>
<dbReference type="GO" id="GO:0003677">
    <property type="term" value="F:DNA binding"/>
    <property type="evidence" value="ECO:0007669"/>
    <property type="project" value="InterPro"/>
</dbReference>
<dbReference type="InterPro" id="IPR010982">
    <property type="entry name" value="Lambda_DNA-bd_dom_sf"/>
</dbReference>
<feature type="region of interest" description="Disordered" evidence="1">
    <location>
        <begin position="109"/>
        <end position="141"/>
    </location>
</feature>
<evidence type="ECO:0000259" key="2">
    <source>
        <dbReference type="PROSITE" id="PS50943"/>
    </source>
</evidence>
<protein>
    <submittedName>
        <fullName evidence="3">Helix-turn-helix transcriptional regulator</fullName>
    </submittedName>
</protein>
<reference evidence="3 4" key="1">
    <citation type="submission" date="2020-02" db="EMBL/GenBank/DDBJ databases">
        <title>Draft genome sequence of two Spirosoma agri KCTC 52727 and Spirosoma terrae KCTC 52035.</title>
        <authorList>
            <person name="Rojas J."/>
            <person name="Ambika Manirajan B."/>
            <person name="Suarez C."/>
            <person name="Ratering S."/>
            <person name="Schnell S."/>
        </authorList>
    </citation>
    <scope>NUCLEOTIDE SEQUENCE [LARGE SCALE GENOMIC DNA]</scope>
    <source>
        <strain evidence="3 4">KCTC 52035</strain>
    </source>
</reference>
<feature type="domain" description="HTH cro/C1-type" evidence="2">
    <location>
        <begin position="161"/>
        <end position="209"/>
    </location>
</feature>
<dbReference type="CDD" id="cd00093">
    <property type="entry name" value="HTH_XRE"/>
    <property type="match status" value="1"/>
</dbReference>
<evidence type="ECO:0000313" key="4">
    <source>
        <dbReference type="Proteomes" id="UP000474175"/>
    </source>
</evidence>
<dbReference type="RefSeq" id="WP_163951748.1">
    <property type="nucleotide sequence ID" value="NZ_JAAFZH010000008.1"/>
</dbReference>
<dbReference type="Pfam" id="PF01381">
    <property type="entry name" value="HTH_3"/>
    <property type="match status" value="1"/>
</dbReference>
<dbReference type="SUPFAM" id="SSF47413">
    <property type="entry name" value="lambda repressor-like DNA-binding domains"/>
    <property type="match status" value="1"/>
</dbReference>
<sequence length="268" mass="28533">MYLLSFPQFSDAISDDFSEDSSSGISSYDGHNHPKNNQIFAYTKPDNSEKIADLMKLDLESLLTGLGYNGGAVVCIPVKKQSDLVALAHKDPFTASDAGAVLYVRVKPQKESDDSDLNNPTDGLSMPYSIPETSPTSGQSGVIELAPNDPLANLGDVGGSITYIRKLMGLKQVDLANKLSIGRSALSMIESNDRVPTLSTLSSIAHALGDIPVHAILLKASALANLDDSSSTKVADAIIAMHVKLFKAKQEQSKKSVSVDVPIDCLKN</sequence>
<gene>
    <name evidence="3" type="ORF">GK108_18420</name>
</gene>
<dbReference type="PROSITE" id="PS50943">
    <property type="entry name" value="HTH_CROC1"/>
    <property type="match status" value="1"/>
</dbReference>
<dbReference type="SMART" id="SM00530">
    <property type="entry name" value="HTH_XRE"/>
    <property type="match status" value="1"/>
</dbReference>
<feature type="compositionally biased region" description="Polar residues" evidence="1">
    <location>
        <begin position="131"/>
        <end position="140"/>
    </location>
</feature>
<evidence type="ECO:0000256" key="1">
    <source>
        <dbReference type="SAM" id="MobiDB-lite"/>
    </source>
</evidence>
<dbReference type="Proteomes" id="UP000474175">
    <property type="component" value="Unassembled WGS sequence"/>
</dbReference>
<dbReference type="InterPro" id="IPR001387">
    <property type="entry name" value="Cro/C1-type_HTH"/>
</dbReference>
<name>A0A6L9L8E8_9BACT</name>
<keyword evidence="4" id="KW-1185">Reference proteome</keyword>
<dbReference type="EMBL" id="JAAFZH010000008">
    <property type="protein sequence ID" value="NDU96865.1"/>
    <property type="molecule type" value="Genomic_DNA"/>
</dbReference>
<evidence type="ECO:0000313" key="3">
    <source>
        <dbReference type="EMBL" id="NDU96865.1"/>
    </source>
</evidence>
<proteinExistence type="predicted"/>
<accession>A0A6L9L8E8</accession>
<organism evidence="3 4">
    <name type="scientific">Spirosoma terrae</name>
    <dbReference type="NCBI Taxonomy" id="1968276"/>
    <lineage>
        <taxon>Bacteria</taxon>
        <taxon>Pseudomonadati</taxon>
        <taxon>Bacteroidota</taxon>
        <taxon>Cytophagia</taxon>
        <taxon>Cytophagales</taxon>
        <taxon>Cytophagaceae</taxon>
        <taxon>Spirosoma</taxon>
    </lineage>
</organism>
<comment type="caution">
    <text evidence="3">The sequence shown here is derived from an EMBL/GenBank/DDBJ whole genome shotgun (WGS) entry which is preliminary data.</text>
</comment>
<dbReference type="Gene3D" id="1.10.260.40">
    <property type="entry name" value="lambda repressor-like DNA-binding domains"/>
    <property type="match status" value="1"/>
</dbReference>